<dbReference type="GO" id="GO:0043190">
    <property type="term" value="C:ATP-binding cassette (ABC) transporter complex"/>
    <property type="evidence" value="ECO:0007669"/>
    <property type="project" value="InterPro"/>
</dbReference>
<dbReference type="GO" id="GO:1904680">
    <property type="term" value="F:peptide transmembrane transporter activity"/>
    <property type="evidence" value="ECO:0007669"/>
    <property type="project" value="TreeGrafter"/>
</dbReference>
<feature type="signal peptide" evidence="1">
    <location>
        <begin position="1"/>
        <end position="24"/>
    </location>
</feature>
<keyword evidence="1" id="KW-0732">Signal</keyword>
<dbReference type="EMBL" id="SNWQ01000007">
    <property type="protein sequence ID" value="TDO48482.1"/>
    <property type="molecule type" value="Genomic_DNA"/>
</dbReference>
<evidence type="ECO:0000313" key="4">
    <source>
        <dbReference type="Proteomes" id="UP000295388"/>
    </source>
</evidence>
<dbReference type="GO" id="GO:0015833">
    <property type="term" value="P:peptide transport"/>
    <property type="evidence" value="ECO:0007669"/>
    <property type="project" value="TreeGrafter"/>
</dbReference>
<dbReference type="SUPFAM" id="SSF53850">
    <property type="entry name" value="Periplasmic binding protein-like II"/>
    <property type="match status" value="1"/>
</dbReference>
<dbReference type="InterPro" id="IPR039424">
    <property type="entry name" value="SBP_5"/>
</dbReference>
<accession>A0A4R6KDQ1</accession>
<feature type="domain" description="Solute-binding protein family 5" evidence="2">
    <location>
        <begin position="80"/>
        <end position="433"/>
    </location>
</feature>
<sequence length="514" mass="54702">MRPIRPLQGAALCIAALLTVPACGSFSSSGGSANAATSSLTIALQFTPKAGYALETDDAFVLAQVGCLETLLTYDFDSGELQPLLATKWTQTSPTAWDFTLREGVKFQDGTALDADGVAFALNKLLKSATPPRAFTPKVVSGVQAVDASTVRITTPKPSTLLPYRVASVNTGIMAKAAYAGRGTDVIKHCTGPFTVTAQKPQQSMSLERNESYWGTKATLAKAEAKFLPDGNARATQVRTGESQIGLGIPSASLEELSGDKSIVVSEAATPRTTGLYLNYGKAPFDNPDVRKAIQMTVDLDAIAKTIYSGTVEPASGPFAANEPWAPKGVQPAARDVEAAKALLQKAGYGPDKLSLSLRAYTERPEMADLAAVVQEQLKQIGITVKVTMTDYAGMEPALLGGTYDLALLSRNHLTDIADPIGFLEADYTCKGTFNISHYCDPAFDARLAQANSEKDPAARYTIYAELAKQLHEQAITVYLVTDKTIAAKRAGVQNFVDDPLARYALTPQLSQTD</sequence>
<dbReference type="Gene3D" id="3.10.105.10">
    <property type="entry name" value="Dipeptide-binding Protein, Domain 3"/>
    <property type="match status" value="1"/>
</dbReference>
<dbReference type="Gene3D" id="3.40.190.10">
    <property type="entry name" value="Periplasmic binding protein-like II"/>
    <property type="match status" value="1"/>
</dbReference>
<dbReference type="PANTHER" id="PTHR30290">
    <property type="entry name" value="PERIPLASMIC BINDING COMPONENT OF ABC TRANSPORTER"/>
    <property type="match status" value="1"/>
</dbReference>
<dbReference type="OrthoDB" id="9764591at2"/>
<dbReference type="InterPro" id="IPR030678">
    <property type="entry name" value="Peptide/Ni-bd"/>
</dbReference>
<dbReference type="InterPro" id="IPR000914">
    <property type="entry name" value="SBP_5_dom"/>
</dbReference>
<organism evidence="3 4">
    <name type="scientific">Kribbella caucasensis</name>
    <dbReference type="NCBI Taxonomy" id="2512215"/>
    <lineage>
        <taxon>Bacteria</taxon>
        <taxon>Bacillati</taxon>
        <taxon>Actinomycetota</taxon>
        <taxon>Actinomycetes</taxon>
        <taxon>Propionibacteriales</taxon>
        <taxon>Kribbellaceae</taxon>
        <taxon>Kribbella</taxon>
    </lineage>
</organism>
<proteinExistence type="predicted"/>
<dbReference type="Pfam" id="PF00496">
    <property type="entry name" value="SBP_bac_5"/>
    <property type="match status" value="1"/>
</dbReference>
<dbReference type="PANTHER" id="PTHR30290:SF65">
    <property type="entry name" value="MONOACYL PHOSPHATIDYLINOSITOL TETRAMANNOSIDE-BINDING PROTEIN LPQW-RELATED"/>
    <property type="match status" value="1"/>
</dbReference>
<comment type="caution">
    <text evidence="3">The sequence shown here is derived from an EMBL/GenBank/DDBJ whole genome shotgun (WGS) entry which is preliminary data.</text>
</comment>
<dbReference type="CDD" id="cd08490">
    <property type="entry name" value="PBP2_NikA_DppA_OppA_like_3"/>
    <property type="match status" value="1"/>
</dbReference>
<dbReference type="PIRSF" id="PIRSF002741">
    <property type="entry name" value="MppA"/>
    <property type="match status" value="1"/>
</dbReference>
<protein>
    <submittedName>
        <fullName evidence="3">Peptide/nickel transport system substrate-binding protein</fullName>
    </submittedName>
</protein>
<reference evidence="3 4" key="1">
    <citation type="submission" date="2019-03" db="EMBL/GenBank/DDBJ databases">
        <title>Genomic Encyclopedia of Type Strains, Phase III (KMG-III): the genomes of soil and plant-associated and newly described type strains.</title>
        <authorList>
            <person name="Whitman W."/>
        </authorList>
    </citation>
    <scope>NUCLEOTIDE SEQUENCE [LARGE SCALE GENOMIC DNA]</scope>
    <source>
        <strain evidence="3 4">VKM Ac-2527</strain>
    </source>
</reference>
<evidence type="ECO:0000313" key="3">
    <source>
        <dbReference type="EMBL" id="TDO48482.1"/>
    </source>
</evidence>
<keyword evidence="4" id="KW-1185">Reference proteome</keyword>
<dbReference type="AlphaFoldDB" id="A0A4R6KDQ1"/>
<name>A0A4R6KDQ1_9ACTN</name>
<feature type="chain" id="PRO_5038751178" evidence="1">
    <location>
        <begin position="25"/>
        <end position="514"/>
    </location>
</feature>
<evidence type="ECO:0000256" key="1">
    <source>
        <dbReference type="SAM" id="SignalP"/>
    </source>
</evidence>
<dbReference type="RefSeq" id="WP_133800908.1">
    <property type="nucleotide sequence ID" value="NZ_SNWQ01000007.1"/>
</dbReference>
<evidence type="ECO:0000259" key="2">
    <source>
        <dbReference type="Pfam" id="PF00496"/>
    </source>
</evidence>
<dbReference type="GO" id="GO:0042597">
    <property type="term" value="C:periplasmic space"/>
    <property type="evidence" value="ECO:0007669"/>
    <property type="project" value="UniProtKB-ARBA"/>
</dbReference>
<dbReference type="Proteomes" id="UP000295388">
    <property type="component" value="Unassembled WGS sequence"/>
</dbReference>
<gene>
    <name evidence="3" type="ORF">EV643_107111</name>
</gene>